<dbReference type="Gene3D" id="3.30.1380.20">
    <property type="entry name" value="Trafficking protein particle complex subunit 3"/>
    <property type="match status" value="1"/>
</dbReference>
<dbReference type="VEuPathDB" id="MicrosporidiaDB:TUBRATIS_002730"/>
<dbReference type="GO" id="GO:1990072">
    <property type="term" value="C:TRAPPIII protein complex"/>
    <property type="evidence" value="ECO:0007669"/>
    <property type="project" value="TreeGrafter"/>
</dbReference>
<accession>A0A437AQ41</accession>
<evidence type="ECO:0000313" key="8">
    <source>
        <dbReference type="EMBL" id="RVD93202.1"/>
    </source>
</evidence>
<name>A0A437AQ41_9MICR</name>
<keyword evidence="7" id="KW-0333">Golgi apparatus</keyword>
<evidence type="ECO:0000256" key="3">
    <source>
        <dbReference type="ARBA" id="ARBA00006218"/>
    </source>
</evidence>
<dbReference type="Proteomes" id="UP000282876">
    <property type="component" value="Unassembled WGS sequence"/>
</dbReference>
<dbReference type="GO" id="GO:0005783">
    <property type="term" value="C:endoplasmic reticulum"/>
    <property type="evidence" value="ECO:0007669"/>
    <property type="project" value="UniProtKB-SubCell"/>
</dbReference>
<dbReference type="STRING" id="291195.A0A437AQ41"/>
<keyword evidence="9" id="KW-1185">Reference proteome</keyword>
<dbReference type="InterPro" id="IPR016696">
    <property type="entry name" value="TRAPP-I_su5"/>
</dbReference>
<dbReference type="OrthoDB" id="10254842at2759"/>
<evidence type="ECO:0000313" key="9">
    <source>
        <dbReference type="Proteomes" id="UP000282876"/>
    </source>
</evidence>
<dbReference type="Pfam" id="PF04051">
    <property type="entry name" value="TRAPP"/>
    <property type="match status" value="1"/>
</dbReference>
<comment type="caution">
    <text evidence="8">The sequence shown here is derived from an EMBL/GenBank/DDBJ whole genome shotgun (WGS) entry which is preliminary data.</text>
</comment>
<dbReference type="InterPro" id="IPR024096">
    <property type="entry name" value="NO_sig/Golgi_transp_ligand-bd"/>
</dbReference>
<dbReference type="AlphaFoldDB" id="A0A437AQ41"/>
<reference evidence="8 9" key="1">
    <citation type="submission" date="2018-10" db="EMBL/GenBank/DDBJ databases">
        <title>Draft genome sequence of the microsporidian Tubulinosema ratisbonensis.</title>
        <authorList>
            <person name="Polonais V."/>
            <person name="Peyretaillade E."/>
            <person name="Niehus S."/>
            <person name="Wawrzyniak I."/>
            <person name="Franchet A."/>
            <person name="Gaspin C."/>
            <person name="Reichstadt M."/>
            <person name="Belser C."/>
            <person name="Labadie K."/>
            <person name="Delbac F."/>
            <person name="Ferrandon D."/>
        </authorList>
    </citation>
    <scope>NUCLEOTIDE SEQUENCE [LARGE SCALE GENOMIC DNA]</scope>
    <source>
        <strain evidence="8 9">Franzen</strain>
    </source>
</reference>
<organism evidence="8 9">
    <name type="scientific">Tubulinosema ratisbonensis</name>
    <dbReference type="NCBI Taxonomy" id="291195"/>
    <lineage>
        <taxon>Eukaryota</taxon>
        <taxon>Fungi</taxon>
        <taxon>Fungi incertae sedis</taxon>
        <taxon>Microsporidia</taxon>
        <taxon>Tubulinosematoidea</taxon>
        <taxon>Tubulinosematidae</taxon>
        <taxon>Tubulinosema</taxon>
    </lineage>
</organism>
<comment type="subcellular location">
    <subcellularLocation>
        <location evidence="1">Endoplasmic reticulum</location>
    </subcellularLocation>
    <subcellularLocation>
        <location evidence="2">Golgi apparatus</location>
    </subcellularLocation>
</comment>
<dbReference type="PANTHER" id="PTHR20902">
    <property type="entry name" value="41-2 PROTEIN ANTIGEN-RELATED"/>
    <property type="match status" value="1"/>
</dbReference>
<evidence type="ECO:0000256" key="2">
    <source>
        <dbReference type="ARBA" id="ARBA00004555"/>
    </source>
</evidence>
<evidence type="ECO:0000256" key="6">
    <source>
        <dbReference type="ARBA" id="ARBA00022892"/>
    </source>
</evidence>
<dbReference type="GO" id="GO:1990071">
    <property type="term" value="C:TRAPPII protein complex"/>
    <property type="evidence" value="ECO:0007669"/>
    <property type="project" value="TreeGrafter"/>
</dbReference>
<protein>
    <submittedName>
        <fullName evidence="8">Transport particle complex subunit</fullName>
    </submittedName>
</protein>
<evidence type="ECO:0000256" key="1">
    <source>
        <dbReference type="ARBA" id="ARBA00004240"/>
    </source>
</evidence>
<sequence>MISTTFLSFLASEIIQQLINNQSNLESNLHHLGKKIAPFLIELYDFERDIELDSLIYKITYSFLPQIFITQRKLGKKDNNYVIYENVPLFMSYMSIPYEGFSSDALIAGIIERVVNASGFECSVNAYTAPEEKHPRKTVYLIEILPKETKDLF</sequence>
<keyword evidence="4" id="KW-0813">Transport</keyword>
<evidence type="ECO:0000256" key="5">
    <source>
        <dbReference type="ARBA" id="ARBA00022824"/>
    </source>
</evidence>
<dbReference type="GO" id="GO:1990070">
    <property type="term" value="C:TRAPPI protein complex"/>
    <property type="evidence" value="ECO:0007669"/>
    <property type="project" value="TreeGrafter"/>
</dbReference>
<dbReference type="InterPro" id="IPR007194">
    <property type="entry name" value="TRAPP_component"/>
</dbReference>
<keyword evidence="5" id="KW-0256">Endoplasmic reticulum</keyword>
<proteinExistence type="inferred from homology"/>
<comment type="similarity">
    <text evidence="3">Belongs to the TRAPP small subunits family. BET3 subfamily.</text>
</comment>
<gene>
    <name evidence="8" type="ORF">TUBRATIS_002730</name>
</gene>
<evidence type="ECO:0000256" key="7">
    <source>
        <dbReference type="ARBA" id="ARBA00023034"/>
    </source>
</evidence>
<dbReference type="SUPFAM" id="SSF111126">
    <property type="entry name" value="Ligand-binding domain in the NO signalling and Golgi transport"/>
    <property type="match status" value="1"/>
</dbReference>
<dbReference type="EMBL" id="RCSS01000070">
    <property type="protein sequence ID" value="RVD93202.1"/>
    <property type="molecule type" value="Genomic_DNA"/>
</dbReference>
<dbReference type="GO" id="GO:0006888">
    <property type="term" value="P:endoplasmic reticulum to Golgi vesicle-mediated transport"/>
    <property type="evidence" value="ECO:0007669"/>
    <property type="project" value="TreeGrafter"/>
</dbReference>
<evidence type="ECO:0000256" key="4">
    <source>
        <dbReference type="ARBA" id="ARBA00022448"/>
    </source>
</evidence>
<dbReference type="PANTHER" id="PTHR20902:SF0">
    <property type="entry name" value="TRAFFICKING PROTEIN PARTICLE COMPLEX SUBUNIT 5"/>
    <property type="match status" value="1"/>
</dbReference>
<keyword evidence="6" id="KW-0931">ER-Golgi transport</keyword>